<protein>
    <submittedName>
        <fullName evidence="2">TIGR02646 family protein</fullName>
    </submittedName>
</protein>
<proteinExistence type="predicted"/>
<dbReference type="InterPro" id="IPR013467">
    <property type="entry name" value="HNH78-like"/>
</dbReference>
<reference evidence="2 3" key="1">
    <citation type="submission" date="2020-02" db="EMBL/GenBank/DDBJ databases">
        <title>Shewanella WXL01 sp. nov., a marine bacterium isolated from green algae in Luhuitou Fringing Reef (Northern South China Sea).</title>
        <authorList>
            <person name="Wang X."/>
        </authorList>
    </citation>
    <scope>NUCLEOTIDE SEQUENCE [LARGE SCALE GENOMIC DNA]</scope>
    <source>
        <strain evidence="2 3">MCCC 1A01895</strain>
    </source>
</reference>
<feature type="compositionally biased region" description="Basic and acidic residues" evidence="1">
    <location>
        <begin position="1"/>
        <end position="17"/>
    </location>
</feature>
<feature type="region of interest" description="Disordered" evidence="1">
    <location>
        <begin position="1"/>
        <end position="31"/>
    </location>
</feature>
<name>A0ABS5I2P8_9GAMM</name>
<accession>A0ABS5I2P8</accession>
<gene>
    <name evidence="2" type="ORF">G3R48_09845</name>
</gene>
<evidence type="ECO:0000313" key="3">
    <source>
        <dbReference type="Proteomes" id="UP000811844"/>
    </source>
</evidence>
<dbReference type="Proteomes" id="UP000811844">
    <property type="component" value="Unassembled WGS sequence"/>
</dbReference>
<dbReference type="RefSeq" id="WP_153662851.1">
    <property type="nucleotide sequence ID" value="NZ_JAAIKR010000008.1"/>
</dbReference>
<sequence length="254" mass="28884">MRHIDKPDNATKVKLEQEIENGNPTTGDEATRHWRNFNGKTELSRQLLQQQYGLCCYTELNLTDFALELNMGTHIEHEKPKSAFPEQTFDYGNLLLCSLASEDLKHFSGPLQFGGHFKGNSFDAATFVSPHQTNCRDYFIYSSGSGEISPNLALPEDEQQKAQYTIDLLNLNAPFLRAERQQWLEEIEECLEPLIDSGDLQSIELLAETELTPAQRHNPKLNYTCDQLRKFHSAVRAVFGQLGEKVIQQHCPSV</sequence>
<dbReference type="NCBIfam" id="TIGR02646">
    <property type="entry name" value="retron system putative HNH endonuclease"/>
    <property type="match status" value="1"/>
</dbReference>
<keyword evidence="3" id="KW-1185">Reference proteome</keyword>
<evidence type="ECO:0000256" key="1">
    <source>
        <dbReference type="SAM" id="MobiDB-lite"/>
    </source>
</evidence>
<comment type="caution">
    <text evidence="2">The sequence shown here is derived from an EMBL/GenBank/DDBJ whole genome shotgun (WGS) entry which is preliminary data.</text>
</comment>
<organism evidence="2 3">
    <name type="scientific">Shewanella intestini</name>
    <dbReference type="NCBI Taxonomy" id="2017544"/>
    <lineage>
        <taxon>Bacteria</taxon>
        <taxon>Pseudomonadati</taxon>
        <taxon>Pseudomonadota</taxon>
        <taxon>Gammaproteobacteria</taxon>
        <taxon>Alteromonadales</taxon>
        <taxon>Shewanellaceae</taxon>
        <taxon>Shewanella</taxon>
    </lineage>
</organism>
<dbReference type="EMBL" id="JAAIKR010000008">
    <property type="protein sequence ID" value="MBR9728274.1"/>
    <property type="molecule type" value="Genomic_DNA"/>
</dbReference>
<evidence type="ECO:0000313" key="2">
    <source>
        <dbReference type="EMBL" id="MBR9728274.1"/>
    </source>
</evidence>